<organism evidence="2">
    <name type="scientific">Chromera velia CCMP2878</name>
    <dbReference type="NCBI Taxonomy" id="1169474"/>
    <lineage>
        <taxon>Eukaryota</taxon>
        <taxon>Sar</taxon>
        <taxon>Alveolata</taxon>
        <taxon>Colpodellida</taxon>
        <taxon>Chromeraceae</taxon>
        <taxon>Chromera</taxon>
    </lineage>
</organism>
<evidence type="ECO:0000256" key="1">
    <source>
        <dbReference type="SAM" id="MobiDB-lite"/>
    </source>
</evidence>
<gene>
    <name evidence="2" type="ORF">Cvel_8928</name>
</gene>
<feature type="region of interest" description="Disordered" evidence="1">
    <location>
        <begin position="107"/>
        <end position="182"/>
    </location>
</feature>
<name>A0A0G4HVT6_9ALVE</name>
<feature type="compositionally biased region" description="Basic and acidic residues" evidence="1">
    <location>
        <begin position="316"/>
        <end position="328"/>
    </location>
</feature>
<accession>A0A0G4HVT6</accession>
<dbReference type="AlphaFoldDB" id="A0A0G4HVT6"/>
<proteinExistence type="predicted"/>
<dbReference type="EMBL" id="CDMZ01004085">
    <property type="protein sequence ID" value="CEM48599.1"/>
    <property type="molecule type" value="Genomic_DNA"/>
</dbReference>
<sequence>MGAGESRTADDRWSCELEEEDMVDNRGIQTRRHLGNQDRNMRGPRAFRSPLFRIPADRNKASNSRRGEGKKLDLRADATPGQIRGKADGVQRASMTLILPQEAFQQAREVDLSRQDPSSRSPSLRPSRLSIDSRSPTVEGGVSQRPAPQLRPADPPCSADRDNRRESMAAFPLSASAGSSRNSFMFGGSDKSILKTSFPERERAAGIRRTCSYSNFTDKQPPSTFVRGERKPTLLGLSFEHLEKLEQAAAMARLAPRRRGRKKLSAPPVQVSFNKEAVDMIGVHASLQAAAEARRGGPTTKEGVGTKPEEANGQADSREGHEGTDSRANKPKPRPTVKQTPLARASERTPAGRMTTWWE</sequence>
<reference evidence="2" key="1">
    <citation type="submission" date="2014-11" db="EMBL/GenBank/DDBJ databases">
        <authorList>
            <person name="Otto D Thomas"/>
            <person name="Naeem Raeece"/>
        </authorList>
    </citation>
    <scope>NUCLEOTIDE SEQUENCE</scope>
</reference>
<evidence type="ECO:0000313" key="2">
    <source>
        <dbReference type="EMBL" id="CEM48599.1"/>
    </source>
</evidence>
<dbReference type="VEuPathDB" id="CryptoDB:Cvel_8928"/>
<feature type="compositionally biased region" description="Low complexity" evidence="1">
    <location>
        <begin position="115"/>
        <end position="136"/>
    </location>
</feature>
<feature type="compositionally biased region" description="Basic and acidic residues" evidence="1">
    <location>
        <begin position="55"/>
        <end position="76"/>
    </location>
</feature>
<feature type="region of interest" description="Disordered" evidence="1">
    <location>
        <begin position="24"/>
        <end position="89"/>
    </location>
</feature>
<protein>
    <submittedName>
        <fullName evidence="2">Uncharacterized protein</fullName>
    </submittedName>
</protein>
<feature type="region of interest" description="Disordered" evidence="1">
    <location>
        <begin position="289"/>
        <end position="359"/>
    </location>
</feature>